<dbReference type="InterPro" id="IPR007704">
    <property type="entry name" value="PIG-M"/>
</dbReference>
<evidence type="ECO:0000256" key="4">
    <source>
        <dbReference type="ARBA" id="ARBA00022502"/>
    </source>
</evidence>
<keyword evidence="6 13" id="KW-0808">Transferase</keyword>
<organism evidence="14 15">
    <name type="scientific">Cichlidogyrus casuarinus</name>
    <dbReference type="NCBI Taxonomy" id="1844966"/>
    <lineage>
        <taxon>Eukaryota</taxon>
        <taxon>Metazoa</taxon>
        <taxon>Spiralia</taxon>
        <taxon>Lophotrochozoa</taxon>
        <taxon>Platyhelminthes</taxon>
        <taxon>Monogenea</taxon>
        <taxon>Monopisthocotylea</taxon>
        <taxon>Dactylogyridea</taxon>
        <taxon>Ancyrocephalidae</taxon>
        <taxon>Cichlidogyrus</taxon>
    </lineage>
</organism>
<evidence type="ECO:0000256" key="9">
    <source>
        <dbReference type="ARBA" id="ARBA00022989"/>
    </source>
</evidence>
<accession>A0ABD2QIH6</accession>
<reference evidence="14 15" key="1">
    <citation type="submission" date="2024-11" db="EMBL/GenBank/DDBJ databases">
        <title>Adaptive evolution of stress response genes in parasites aligns with host niche diversity.</title>
        <authorList>
            <person name="Hahn C."/>
            <person name="Resl P."/>
        </authorList>
    </citation>
    <scope>NUCLEOTIDE SEQUENCE [LARGE SCALE GENOMIC DNA]</scope>
    <source>
        <strain evidence="14">EGGRZ-B1_66</strain>
        <tissue evidence="14">Body</tissue>
    </source>
</reference>
<evidence type="ECO:0000256" key="8">
    <source>
        <dbReference type="ARBA" id="ARBA00022824"/>
    </source>
</evidence>
<evidence type="ECO:0000256" key="12">
    <source>
        <dbReference type="ARBA" id="ARBA00093608"/>
    </source>
</evidence>
<keyword evidence="5 13" id="KW-0328">Glycosyltransferase</keyword>
<evidence type="ECO:0000256" key="6">
    <source>
        <dbReference type="ARBA" id="ARBA00022679"/>
    </source>
</evidence>
<dbReference type="GO" id="GO:0016757">
    <property type="term" value="F:glycosyltransferase activity"/>
    <property type="evidence" value="ECO:0007669"/>
    <property type="project" value="UniProtKB-KW"/>
</dbReference>
<evidence type="ECO:0000313" key="15">
    <source>
        <dbReference type="Proteomes" id="UP001626550"/>
    </source>
</evidence>
<sequence>MKLGFSTALLFAGVFRFLLLLFNIWQDETRWPDGQLRFTDVDYDVFNDAALEIVNSNSNVSFLDSLPNIYRLRPTYRYSPFLAVSICPGYFVSQWFTGTAFEWILSVLAKNYGKLMFIVSDLACACLQLQIILREKLISKNTSIWLVTVGWLFNPLTAVISVRGNAEALVGSSVLSIFYLLVNSKLFLSGIAFGFAVHLKLYPIIYGPIIYFALCTKSNLPNCRHIKFGLGAFLALVSLTVIGFRFFGGWLFLNQAYFFHFTRIDIKHNFSPFFYLLYLIKSGQFLSPKVFHKDHHVLNAFTLLPIAFILLFVAFRMRKRPLAAAFVTTHLFVSFNKVCTSQYFIWSIVLVPIALGQLPSLWTDSQKIMITIWNLVGASSLWFLGQGASLLFAYQIEIQGKNSFIQFWATGLVYLVINCILARKYIRVTIEETTKLKLD</sequence>
<keyword evidence="4 13" id="KW-0337">GPI-anchor biosynthesis</keyword>
<evidence type="ECO:0000256" key="5">
    <source>
        <dbReference type="ARBA" id="ARBA00022676"/>
    </source>
</evidence>
<dbReference type="PANTHER" id="PTHR12886:SF0">
    <property type="entry name" value="GPI MANNOSYLTRANSFERASE 1"/>
    <property type="match status" value="1"/>
</dbReference>
<feature type="transmembrane region" description="Helical" evidence="13">
    <location>
        <begin position="370"/>
        <end position="393"/>
    </location>
</feature>
<dbReference type="GO" id="GO:0006506">
    <property type="term" value="P:GPI anchor biosynthetic process"/>
    <property type="evidence" value="ECO:0007669"/>
    <property type="project" value="UniProtKB-KW"/>
</dbReference>
<keyword evidence="15" id="KW-1185">Reference proteome</keyword>
<evidence type="ECO:0000256" key="1">
    <source>
        <dbReference type="ARBA" id="ARBA00004477"/>
    </source>
</evidence>
<dbReference type="PANTHER" id="PTHR12886">
    <property type="entry name" value="PIG-M MANNOSYLTRANSFERASE"/>
    <property type="match status" value="1"/>
</dbReference>
<evidence type="ECO:0000256" key="11">
    <source>
        <dbReference type="ARBA" id="ARBA00093408"/>
    </source>
</evidence>
<comment type="similarity">
    <text evidence="3 13">Belongs to the PIGM family.</text>
</comment>
<feature type="transmembrane region" description="Helical" evidence="13">
    <location>
        <begin position="297"/>
        <end position="315"/>
    </location>
</feature>
<comment type="subcellular location">
    <subcellularLocation>
        <location evidence="1 13">Endoplasmic reticulum membrane</location>
        <topology evidence="1 13">Multi-pass membrane protein</topology>
    </subcellularLocation>
</comment>
<evidence type="ECO:0000256" key="3">
    <source>
        <dbReference type="ARBA" id="ARBA00011071"/>
    </source>
</evidence>
<feature type="transmembrane region" description="Helical" evidence="13">
    <location>
        <begin position="144"/>
        <end position="162"/>
    </location>
</feature>
<evidence type="ECO:0000313" key="14">
    <source>
        <dbReference type="EMBL" id="KAL3319137.1"/>
    </source>
</evidence>
<keyword evidence="8 13" id="KW-0256">Endoplasmic reticulum</keyword>
<protein>
    <recommendedName>
        <fullName evidence="12 13">GPI alpha-1,4-mannosyltransferase I, catalytic subunit</fullName>
        <ecNumber evidence="13">2.4.1.-</ecNumber>
    </recommendedName>
    <alternativeName>
        <fullName evidence="13">GPI mannosyltransferase I</fullName>
    </alternativeName>
</protein>
<keyword evidence="7 13" id="KW-0812">Transmembrane</keyword>
<dbReference type="Pfam" id="PF05007">
    <property type="entry name" value="Mannosyl_trans"/>
    <property type="match status" value="1"/>
</dbReference>
<feature type="transmembrane region" description="Helical" evidence="13">
    <location>
        <begin position="195"/>
        <end position="214"/>
    </location>
</feature>
<evidence type="ECO:0000256" key="7">
    <source>
        <dbReference type="ARBA" id="ARBA00022692"/>
    </source>
</evidence>
<keyword evidence="10 13" id="KW-0472">Membrane</keyword>
<feature type="transmembrane region" description="Helical" evidence="13">
    <location>
        <begin position="405"/>
        <end position="426"/>
    </location>
</feature>
<gene>
    <name evidence="14" type="ORF">Ciccas_002200</name>
</gene>
<feature type="transmembrane region" description="Helical" evidence="13">
    <location>
        <begin position="226"/>
        <end position="253"/>
    </location>
</feature>
<name>A0ABD2QIH6_9PLAT</name>
<evidence type="ECO:0000256" key="2">
    <source>
        <dbReference type="ARBA" id="ARBA00004687"/>
    </source>
</evidence>
<comment type="pathway">
    <text evidence="2 13">Glycolipid biosynthesis; glycosylphosphatidylinositol-anchor biosynthesis.</text>
</comment>
<comment type="caution">
    <text evidence="14">The sequence shown here is derived from an EMBL/GenBank/DDBJ whole genome shotgun (WGS) entry which is preliminary data.</text>
</comment>
<dbReference type="EC" id="2.4.1.-" evidence="13"/>
<feature type="transmembrane region" description="Helical" evidence="13">
    <location>
        <begin position="81"/>
        <end position="106"/>
    </location>
</feature>
<feature type="transmembrane region" description="Helical" evidence="13">
    <location>
        <begin position="168"/>
        <end position="188"/>
    </location>
</feature>
<dbReference type="Proteomes" id="UP001626550">
    <property type="component" value="Unassembled WGS sequence"/>
</dbReference>
<evidence type="ECO:0000256" key="10">
    <source>
        <dbReference type="ARBA" id="ARBA00023136"/>
    </source>
</evidence>
<evidence type="ECO:0000256" key="13">
    <source>
        <dbReference type="RuleBase" id="RU365064"/>
    </source>
</evidence>
<feature type="transmembrane region" description="Helical" evidence="13">
    <location>
        <begin position="112"/>
        <end position="132"/>
    </location>
</feature>
<proteinExistence type="inferred from homology"/>
<comment type="function">
    <text evidence="11 13">Catalytic subunit of the glycosylphosphatidylinositol-mannosyltransferase I complex which catalyzes the transfer of the first mannose, via an alpha-1,4 bond from a dolichol-phosphate-mannose (Dol-P-Man) to the glucosaminyl acyl phosphatidylinositol (GlcN-(acyl)PI) intermediate to generate alpha-D-Man-(1-&gt;4)-alpha-D-GlcN-(1-&gt;6)-(1-radyl,2-acyl-sn-glycero-3-phospho)-2-acyl-inositol and participates in the sixth step of the glycosylphosphatidylinositol-anchor biosynthesis.</text>
</comment>
<dbReference type="AlphaFoldDB" id="A0ABD2QIH6"/>
<dbReference type="EMBL" id="JBJKFK010000167">
    <property type="protein sequence ID" value="KAL3319137.1"/>
    <property type="molecule type" value="Genomic_DNA"/>
</dbReference>
<feature type="transmembrane region" description="Helical" evidence="13">
    <location>
        <begin position="6"/>
        <end position="25"/>
    </location>
</feature>
<dbReference type="GO" id="GO:0005789">
    <property type="term" value="C:endoplasmic reticulum membrane"/>
    <property type="evidence" value="ECO:0007669"/>
    <property type="project" value="UniProtKB-SubCell"/>
</dbReference>
<keyword evidence="9 13" id="KW-1133">Transmembrane helix</keyword>